<evidence type="ECO:0000313" key="2">
    <source>
        <dbReference type="Proteomes" id="UP000821865"/>
    </source>
</evidence>
<protein>
    <submittedName>
        <fullName evidence="1">Uncharacterized protein</fullName>
    </submittedName>
</protein>
<sequence length="249" mass="27082">MKAYVASPHNAIKGILYNAIYNQSKEDIFQGLVALNPSCTFTITDELQFGSTKSILVTFINTTQVPRQLNFYGAVYSCRPFEVKVEACVNCRKPGHRADVCPKERTGLCSRCGIAHTIKPTPDCAPPPSAYFAVERTSRGPGAARSASTAPATQATTLPTSPPGQHYQQVHPLCLHPRVPEIQEVATDLLQCPETVREQAPDKAAIEAVWCRSRHSQGKKTRTSTNRALILSSGSLLLFVGDFNANLIG</sequence>
<reference evidence="1" key="1">
    <citation type="submission" date="2020-05" db="EMBL/GenBank/DDBJ databases">
        <title>Large-scale comparative analyses of tick genomes elucidate their genetic diversity and vector capacities.</title>
        <authorList>
            <person name="Jia N."/>
            <person name="Wang J."/>
            <person name="Shi W."/>
            <person name="Du L."/>
            <person name="Sun Y."/>
            <person name="Zhan W."/>
            <person name="Jiang J."/>
            <person name="Wang Q."/>
            <person name="Zhang B."/>
            <person name="Ji P."/>
            <person name="Sakyi L.B."/>
            <person name="Cui X."/>
            <person name="Yuan T."/>
            <person name="Jiang B."/>
            <person name="Yang W."/>
            <person name="Lam T.T.-Y."/>
            <person name="Chang Q."/>
            <person name="Ding S."/>
            <person name="Wang X."/>
            <person name="Zhu J."/>
            <person name="Ruan X."/>
            <person name="Zhao L."/>
            <person name="Wei J."/>
            <person name="Que T."/>
            <person name="Du C."/>
            <person name="Cheng J."/>
            <person name="Dai P."/>
            <person name="Han X."/>
            <person name="Huang E."/>
            <person name="Gao Y."/>
            <person name="Liu J."/>
            <person name="Shao H."/>
            <person name="Ye R."/>
            <person name="Li L."/>
            <person name="Wei W."/>
            <person name="Wang X."/>
            <person name="Wang C."/>
            <person name="Yang T."/>
            <person name="Huo Q."/>
            <person name="Li W."/>
            <person name="Guo W."/>
            <person name="Chen H."/>
            <person name="Zhou L."/>
            <person name="Ni X."/>
            <person name="Tian J."/>
            <person name="Zhou Y."/>
            <person name="Sheng Y."/>
            <person name="Liu T."/>
            <person name="Pan Y."/>
            <person name="Xia L."/>
            <person name="Li J."/>
            <person name="Zhao F."/>
            <person name="Cao W."/>
        </authorList>
    </citation>
    <scope>NUCLEOTIDE SEQUENCE</scope>
    <source>
        <strain evidence="1">Dsil-2018</strain>
    </source>
</reference>
<comment type="caution">
    <text evidence="1">The sequence shown here is derived from an EMBL/GenBank/DDBJ whole genome shotgun (WGS) entry which is preliminary data.</text>
</comment>
<dbReference type="EMBL" id="CM023471">
    <property type="protein sequence ID" value="KAH7965103.1"/>
    <property type="molecule type" value="Genomic_DNA"/>
</dbReference>
<proteinExistence type="predicted"/>
<name>A0ACB8DAT8_DERSI</name>
<evidence type="ECO:0000313" key="1">
    <source>
        <dbReference type="EMBL" id="KAH7965103.1"/>
    </source>
</evidence>
<dbReference type="Proteomes" id="UP000821865">
    <property type="component" value="Chromosome 2"/>
</dbReference>
<organism evidence="1 2">
    <name type="scientific">Dermacentor silvarum</name>
    <name type="common">Tick</name>
    <dbReference type="NCBI Taxonomy" id="543639"/>
    <lineage>
        <taxon>Eukaryota</taxon>
        <taxon>Metazoa</taxon>
        <taxon>Ecdysozoa</taxon>
        <taxon>Arthropoda</taxon>
        <taxon>Chelicerata</taxon>
        <taxon>Arachnida</taxon>
        <taxon>Acari</taxon>
        <taxon>Parasitiformes</taxon>
        <taxon>Ixodida</taxon>
        <taxon>Ixodoidea</taxon>
        <taxon>Ixodidae</taxon>
        <taxon>Rhipicephalinae</taxon>
        <taxon>Dermacentor</taxon>
    </lineage>
</organism>
<gene>
    <name evidence="1" type="ORF">HPB49_003317</name>
</gene>
<accession>A0ACB8DAT8</accession>
<keyword evidence="2" id="KW-1185">Reference proteome</keyword>